<organism evidence="1 2">
    <name type="scientific">Diphasiastrum complanatum</name>
    <name type="common">Issler's clubmoss</name>
    <name type="synonym">Lycopodium complanatum</name>
    <dbReference type="NCBI Taxonomy" id="34168"/>
    <lineage>
        <taxon>Eukaryota</taxon>
        <taxon>Viridiplantae</taxon>
        <taxon>Streptophyta</taxon>
        <taxon>Embryophyta</taxon>
        <taxon>Tracheophyta</taxon>
        <taxon>Lycopodiopsida</taxon>
        <taxon>Lycopodiales</taxon>
        <taxon>Lycopodiaceae</taxon>
        <taxon>Lycopodioideae</taxon>
        <taxon>Diphasiastrum</taxon>
    </lineage>
</organism>
<sequence length="471" mass="53915">MVLGMWFACATLVTILLLLILRRRNSCITNLPSGSLGLPIAGETLHMLMDMEGFYEQRLSRYGDIFKTHIYGCATVVSMNAELNKFILMNEGKMFISNFPESLHKIFGEWNMSKLSGVQHKRRRGIVLGLSRMTAANEKSLLRGVEGITKQYLRSWHGRILHVQDETEKITFAIICNLLISMVSAEEVNKLKKDFSELNDGILSFGYNIPGTAFWKAMKARKRIIHKLHWILQRRRSATASPASLDVLDTLLDAVKTGEIDKAYTTEEILDFLMGILFAAYETTATTMTMAVKFLTSNARALREIRNEHARIKKAKQPGAMLTWKDYEMMTFTQNVIDETLRLSSPTPILHRRAIQNVTYKGITIPKGWKILVHNAVVHKNSSMYPDPSKFNPWRWQNHNGNECYFAPFGYGIRHCPGDDLAKLKIAVFLHHLVTHYSWEPKEGKKQRYFPNVTKQTGIYVLAKEMDSQHL</sequence>
<keyword evidence="2" id="KW-1185">Reference proteome</keyword>
<reference evidence="2" key="1">
    <citation type="journal article" date="2024" name="Proc. Natl. Acad. Sci. U.S.A.">
        <title>Extraordinary preservation of gene collinearity over three hundred million years revealed in homosporous lycophytes.</title>
        <authorList>
            <person name="Li C."/>
            <person name="Wickell D."/>
            <person name="Kuo L.Y."/>
            <person name="Chen X."/>
            <person name="Nie B."/>
            <person name="Liao X."/>
            <person name="Peng D."/>
            <person name="Ji J."/>
            <person name="Jenkins J."/>
            <person name="Williams M."/>
            <person name="Shu S."/>
            <person name="Plott C."/>
            <person name="Barry K."/>
            <person name="Rajasekar S."/>
            <person name="Grimwood J."/>
            <person name="Han X."/>
            <person name="Sun S."/>
            <person name="Hou Z."/>
            <person name="He W."/>
            <person name="Dai G."/>
            <person name="Sun C."/>
            <person name="Schmutz J."/>
            <person name="Leebens-Mack J.H."/>
            <person name="Li F.W."/>
            <person name="Wang L."/>
        </authorList>
    </citation>
    <scope>NUCLEOTIDE SEQUENCE [LARGE SCALE GENOMIC DNA]</scope>
    <source>
        <strain evidence="2">cv. PW_Plant_1</strain>
    </source>
</reference>
<gene>
    <name evidence="1" type="ORF">O6H91_12G079000</name>
</gene>
<dbReference type="Proteomes" id="UP001162992">
    <property type="component" value="Chromosome 12"/>
</dbReference>
<comment type="caution">
    <text evidence="1">The sequence shown here is derived from an EMBL/GenBank/DDBJ whole genome shotgun (WGS) entry which is preliminary data.</text>
</comment>
<evidence type="ECO:0000313" key="2">
    <source>
        <dbReference type="Proteomes" id="UP001162992"/>
    </source>
</evidence>
<evidence type="ECO:0000313" key="1">
    <source>
        <dbReference type="EMBL" id="KAJ7536715.1"/>
    </source>
</evidence>
<accession>A0ACC2C3Z1</accession>
<proteinExistence type="predicted"/>
<protein>
    <submittedName>
        <fullName evidence="1">Uncharacterized protein</fullName>
    </submittedName>
</protein>
<name>A0ACC2C3Z1_DIPCM</name>
<dbReference type="EMBL" id="CM055103">
    <property type="protein sequence ID" value="KAJ7536715.1"/>
    <property type="molecule type" value="Genomic_DNA"/>
</dbReference>